<dbReference type="InterPro" id="IPR058627">
    <property type="entry name" value="MdtA-like_C"/>
</dbReference>
<feature type="compositionally biased region" description="Low complexity" evidence="3">
    <location>
        <begin position="226"/>
        <end position="237"/>
    </location>
</feature>
<comment type="subcellular location">
    <subcellularLocation>
        <location evidence="1">Cell envelope</location>
    </subcellularLocation>
</comment>
<dbReference type="Gene3D" id="2.40.50.100">
    <property type="match status" value="1"/>
</dbReference>
<evidence type="ECO:0000256" key="2">
    <source>
        <dbReference type="ARBA" id="ARBA00023054"/>
    </source>
</evidence>
<dbReference type="Gene3D" id="2.40.30.170">
    <property type="match status" value="1"/>
</dbReference>
<organism evidence="7 8">
    <name type="scientific">Micropruina glycogenica</name>
    <dbReference type="NCBI Taxonomy" id="75385"/>
    <lineage>
        <taxon>Bacteria</taxon>
        <taxon>Bacillati</taxon>
        <taxon>Actinomycetota</taxon>
        <taxon>Actinomycetes</taxon>
        <taxon>Propionibacteriales</taxon>
        <taxon>Nocardioidaceae</taxon>
        <taxon>Micropruina</taxon>
    </lineage>
</organism>
<sequence>MSTDEPSAAAEGQSADVTDPATVPPKRRRFRMSGKKWLLLSVAFVVLVAAGVGGWMFSRSRNTAANQTTSRTVQATLGTQTQTVSLDGTLSPRKQSDVNFAVSGTITTVYVKAGDTVSKGQKLARVDDTDLQDAVDVASANLTTANANYDEVVDNDGSSAAIASAKAQVSSAKAALTSAKQDLANAVLRSPIAGTVAAVNADEGDSVTGSGSSSSSKSSGSGGSSSSGSGSSSTTSTTSTAQFSVISTATWKLEGTVGSADLGSLKAGQSVEVTPSGATEAIKGTVASVGIVATSTSDGAATFPVVINLSGTHKDLYSGTTGTAVITTGSYDNVLTVPTAAIRTENGKTVVTKVNGTATSTVEVTVGKVFGTYTQITKGLSEGDSVQITFTRPSGTSSSGTNNQNGGGFGGGGFGGGGLGGGQPPGGVTGGNGPTR</sequence>
<accession>A0A2N9JD12</accession>
<keyword evidence="4" id="KW-0472">Membrane</keyword>
<feature type="transmembrane region" description="Helical" evidence="4">
    <location>
        <begin position="37"/>
        <end position="57"/>
    </location>
</feature>
<evidence type="ECO:0000313" key="7">
    <source>
        <dbReference type="EMBL" id="SPD85355.1"/>
    </source>
</evidence>
<protein>
    <submittedName>
        <fullName evidence="7">Efflux transporter, RND family, MFP subunit</fullName>
    </submittedName>
</protein>
<feature type="region of interest" description="Disordered" evidence="3">
    <location>
        <begin position="390"/>
        <end position="436"/>
    </location>
</feature>
<evidence type="ECO:0000259" key="6">
    <source>
        <dbReference type="Pfam" id="PF25967"/>
    </source>
</evidence>
<feature type="region of interest" description="Disordered" evidence="3">
    <location>
        <begin position="202"/>
        <end position="237"/>
    </location>
</feature>
<feature type="compositionally biased region" description="Gly residues" evidence="3">
    <location>
        <begin position="405"/>
        <end position="436"/>
    </location>
</feature>
<dbReference type="PANTHER" id="PTHR32347">
    <property type="entry name" value="EFFLUX SYSTEM COMPONENT YKNX-RELATED"/>
    <property type="match status" value="1"/>
</dbReference>
<dbReference type="Pfam" id="PF25917">
    <property type="entry name" value="BSH_RND"/>
    <property type="match status" value="1"/>
</dbReference>
<dbReference type="SUPFAM" id="SSF111369">
    <property type="entry name" value="HlyD-like secretion proteins"/>
    <property type="match status" value="1"/>
</dbReference>
<dbReference type="Pfam" id="PF25967">
    <property type="entry name" value="RND-MFP_C"/>
    <property type="match status" value="1"/>
</dbReference>
<evidence type="ECO:0000259" key="5">
    <source>
        <dbReference type="Pfam" id="PF25917"/>
    </source>
</evidence>
<name>A0A2N9JD12_9ACTN</name>
<dbReference type="PANTHER" id="PTHR32347:SF23">
    <property type="entry name" value="BLL5650 PROTEIN"/>
    <property type="match status" value="1"/>
</dbReference>
<dbReference type="Proteomes" id="UP000238164">
    <property type="component" value="Chromosome 1"/>
</dbReference>
<dbReference type="GO" id="GO:0030313">
    <property type="term" value="C:cell envelope"/>
    <property type="evidence" value="ECO:0007669"/>
    <property type="project" value="UniProtKB-SubCell"/>
</dbReference>
<evidence type="ECO:0000313" key="8">
    <source>
        <dbReference type="Proteomes" id="UP000238164"/>
    </source>
</evidence>
<feature type="compositionally biased region" description="Low complexity" evidence="3">
    <location>
        <begin position="208"/>
        <end position="219"/>
    </location>
</feature>
<evidence type="ECO:0000256" key="3">
    <source>
        <dbReference type="SAM" id="MobiDB-lite"/>
    </source>
</evidence>
<gene>
    <name evidence="7" type="ORF">MPLG2_0319</name>
</gene>
<keyword evidence="2" id="KW-0175">Coiled coil</keyword>
<feature type="compositionally biased region" description="Low complexity" evidence="3">
    <location>
        <begin position="393"/>
        <end position="404"/>
    </location>
</feature>
<feature type="domain" description="Multidrug resistance protein MdtA-like barrel-sandwich hybrid" evidence="5">
    <location>
        <begin position="96"/>
        <end position="209"/>
    </location>
</feature>
<evidence type="ECO:0000256" key="4">
    <source>
        <dbReference type="SAM" id="Phobius"/>
    </source>
</evidence>
<feature type="region of interest" description="Disordered" evidence="3">
    <location>
        <begin position="1"/>
        <end position="26"/>
    </location>
</feature>
<dbReference type="Gene3D" id="6.20.50.140">
    <property type="match status" value="1"/>
</dbReference>
<dbReference type="EMBL" id="LT985188">
    <property type="protein sequence ID" value="SPD85355.1"/>
    <property type="molecule type" value="Genomic_DNA"/>
</dbReference>
<keyword evidence="4" id="KW-1133">Transmembrane helix</keyword>
<keyword evidence="8" id="KW-1185">Reference proteome</keyword>
<dbReference type="InterPro" id="IPR058625">
    <property type="entry name" value="MdtA-like_BSH"/>
</dbReference>
<proteinExistence type="predicted"/>
<dbReference type="InterPro" id="IPR050465">
    <property type="entry name" value="UPF0194_transport"/>
</dbReference>
<keyword evidence="4" id="KW-0812">Transmembrane</keyword>
<evidence type="ECO:0000256" key="1">
    <source>
        <dbReference type="ARBA" id="ARBA00004196"/>
    </source>
</evidence>
<reference evidence="7 8" key="1">
    <citation type="submission" date="2018-02" db="EMBL/GenBank/DDBJ databases">
        <authorList>
            <person name="Cohen D.B."/>
            <person name="Kent A.D."/>
        </authorList>
    </citation>
    <scope>NUCLEOTIDE SEQUENCE [LARGE SCALE GENOMIC DNA]</scope>
    <source>
        <strain evidence="7">1</strain>
    </source>
</reference>
<feature type="domain" description="Multidrug resistance protein MdtA-like C-terminal permuted SH3" evidence="6">
    <location>
        <begin position="333"/>
        <end position="386"/>
    </location>
</feature>
<dbReference type="KEGG" id="mgg:MPLG2_0319"/>
<dbReference type="AlphaFoldDB" id="A0A2N9JD12"/>